<comment type="caution">
    <text evidence="9">The sequence shown here is derived from an EMBL/GenBank/DDBJ whole genome shotgun (WGS) entry which is preliminary data.</text>
</comment>
<dbReference type="OrthoDB" id="37484at2759"/>
<evidence type="ECO:0000256" key="3">
    <source>
        <dbReference type="ARBA" id="ARBA00022741"/>
    </source>
</evidence>
<evidence type="ECO:0000256" key="2">
    <source>
        <dbReference type="ARBA" id="ARBA00022737"/>
    </source>
</evidence>
<dbReference type="InterPro" id="IPR042197">
    <property type="entry name" value="Apaf_helical"/>
</dbReference>
<dbReference type="SUPFAM" id="SSF52540">
    <property type="entry name" value="P-loop containing nucleoside triphosphate hydrolases"/>
    <property type="match status" value="1"/>
</dbReference>
<dbReference type="InterPro" id="IPR027417">
    <property type="entry name" value="P-loop_NTPase"/>
</dbReference>
<accession>A0A8S0PK90</accession>
<evidence type="ECO:0000256" key="4">
    <source>
        <dbReference type="ARBA" id="ARBA00022821"/>
    </source>
</evidence>
<dbReference type="EMBL" id="CACTIH010000117">
    <property type="protein sequence ID" value="CAA2954528.1"/>
    <property type="molecule type" value="Genomic_DNA"/>
</dbReference>
<proteinExistence type="predicted"/>
<evidence type="ECO:0000259" key="7">
    <source>
        <dbReference type="Pfam" id="PF00931"/>
    </source>
</evidence>
<feature type="chain" id="PRO_5035755689" evidence="6">
    <location>
        <begin position="22"/>
        <end position="286"/>
    </location>
</feature>
<name>A0A8S0PK90_OLEEU</name>
<feature type="signal peptide" evidence="6">
    <location>
        <begin position="1"/>
        <end position="21"/>
    </location>
</feature>
<dbReference type="PANTHER" id="PTHR36766">
    <property type="entry name" value="PLANT BROAD-SPECTRUM MILDEW RESISTANCE PROTEIN RPW8"/>
    <property type="match status" value="1"/>
</dbReference>
<organism evidence="9 10">
    <name type="scientific">Olea europaea subsp. europaea</name>
    <dbReference type="NCBI Taxonomy" id="158383"/>
    <lineage>
        <taxon>Eukaryota</taxon>
        <taxon>Viridiplantae</taxon>
        <taxon>Streptophyta</taxon>
        <taxon>Embryophyta</taxon>
        <taxon>Tracheophyta</taxon>
        <taxon>Spermatophyta</taxon>
        <taxon>Magnoliopsida</taxon>
        <taxon>eudicotyledons</taxon>
        <taxon>Gunneridae</taxon>
        <taxon>Pentapetalae</taxon>
        <taxon>asterids</taxon>
        <taxon>lamiids</taxon>
        <taxon>Lamiales</taxon>
        <taxon>Oleaceae</taxon>
        <taxon>Oleeae</taxon>
        <taxon>Olea</taxon>
    </lineage>
</organism>
<gene>
    <name evidence="9" type="ORF">OLEA9_A105382</name>
</gene>
<keyword evidence="6" id="KW-0732">Signal</keyword>
<evidence type="ECO:0000256" key="6">
    <source>
        <dbReference type="SAM" id="SignalP"/>
    </source>
</evidence>
<keyword evidence="1" id="KW-0433">Leucine-rich repeat</keyword>
<reference evidence="9 10" key="1">
    <citation type="submission" date="2019-12" db="EMBL/GenBank/DDBJ databases">
        <authorList>
            <person name="Alioto T."/>
            <person name="Alioto T."/>
            <person name="Gomez Garrido J."/>
        </authorList>
    </citation>
    <scope>NUCLEOTIDE SEQUENCE [LARGE SCALE GENOMIC DNA]</scope>
</reference>
<dbReference type="Gene3D" id="1.10.8.430">
    <property type="entry name" value="Helical domain of apoptotic protease-activating factors"/>
    <property type="match status" value="1"/>
</dbReference>
<keyword evidence="4" id="KW-0611">Plant defense</keyword>
<dbReference type="GO" id="GO:0005524">
    <property type="term" value="F:ATP binding"/>
    <property type="evidence" value="ECO:0007669"/>
    <property type="project" value="UniProtKB-KW"/>
</dbReference>
<dbReference type="Gene3D" id="3.40.50.300">
    <property type="entry name" value="P-loop containing nucleotide triphosphate hydrolases"/>
    <property type="match status" value="1"/>
</dbReference>
<keyword evidence="5" id="KW-0067">ATP-binding</keyword>
<dbReference type="Pfam" id="PF00931">
    <property type="entry name" value="NB-ARC"/>
    <property type="match status" value="1"/>
</dbReference>
<dbReference type="Pfam" id="PF18052">
    <property type="entry name" value="Rx_N"/>
    <property type="match status" value="1"/>
</dbReference>
<sequence length="286" mass="32562">MAIVEVFLGAFLTVLLEKLASRELLKFLCRAVLTDAENKQTTNRAVNQWLNDLEDLAYDLDVLVDELNTIASLRKLKENKGSTSKLVYNDERLKHKFDLKAWVCVKDNFNAFKVTKCVLESVSSGKSDYRNFNMLQVTLKENLSNKKFLVVLDDIWNENYGDWDILRRPFLSGKSGSKIIITTRQEGVAKIMSHILAYHVTELSEDDAVSLLVQQAFGGKNIDANLDLRDNCKSVVRRCKNLPLAVKALQGLLRTKGPKEWEEVLESKIWMADEKSEILSALKLSY</sequence>
<keyword evidence="2" id="KW-0677">Repeat</keyword>
<dbReference type="Gramene" id="OE9A105382T1">
    <property type="protein sequence ID" value="OE9A105382C1"/>
    <property type="gene ID" value="OE9A105382"/>
</dbReference>
<evidence type="ECO:0000259" key="8">
    <source>
        <dbReference type="Pfam" id="PF18052"/>
    </source>
</evidence>
<keyword evidence="3" id="KW-0547">Nucleotide-binding</keyword>
<dbReference type="Proteomes" id="UP000594638">
    <property type="component" value="Unassembled WGS sequence"/>
</dbReference>
<dbReference type="GO" id="GO:0043531">
    <property type="term" value="F:ADP binding"/>
    <property type="evidence" value="ECO:0007669"/>
    <property type="project" value="InterPro"/>
</dbReference>
<feature type="domain" description="NB-ARC" evidence="7">
    <location>
        <begin position="85"/>
        <end position="218"/>
    </location>
</feature>
<feature type="domain" description="Disease resistance N-terminal" evidence="8">
    <location>
        <begin position="30"/>
        <end position="81"/>
    </location>
</feature>
<keyword evidence="10" id="KW-1185">Reference proteome</keyword>
<dbReference type="AlphaFoldDB" id="A0A8S0PK90"/>
<dbReference type="PRINTS" id="PR00364">
    <property type="entry name" value="DISEASERSIST"/>
</dbReference>
<evidence type="ECO:0000256" key="1">
    <source>
        <dbReference type="ARBA" id="ARBA00022614"/>
    </source>
</evidence>
<dbReference type="InterPro" id="IPR002182">
    <property type="entry name" value="NB-ARC"/>
</dbReference>
<protein>
    <submittedName>
        <fullName evidence="9">Disease resistance RPP13 1</fullName>
    </submittedName>
</protein>
<dbReference type="PANTHER" id="PTHR36766:SF40">
    <property type="entry name" value="DISEASE RESISTANCE PROTEIN RGA3"/>
    <property type="match status" value="1"/>
</dbReference>
<evidence type="ECO:0000313" key="10">
    <source>
        <dbReference type="Proteomes" id="UP000594638"/>
    </source>
</evidence>
<evidence type="ECO:0000256" key="5">
    <source>
        <dbReference type="ARBA" id="ARBA00022840"/>
    </source>
</evidence>
<dbReference type="InterPro" id="IPR041118">
    <property type="entry name" value="Rx_N"/>
</dbReference>
<evidence type="ECO:0000313" key="9">
    <source>
        <dbReference type="EMBL" id="CAA2954528.1"/>
    </source>
</evidence>
<dbReference type="GO" id="GO:0006952">
    <property type="term" value="P:defense response"/>
    <property type="evidence" value="ECO:0007669"/>
    <property type="project" value="UniProtKB-KW"/>
</dbReference>